<name>A0A662DI04_UNCAE</name>
<accession>A0A662DI04</accession>
<evidence type="ECO:0008006" key="3">
    <source>
        <dbReference type="Google" id="ProtNLM"/>
    </source>
</evidence>
<dbReference type="EMBL" id="QMQB01000061">
    <property type="protein sequence ID" value="RLE13951.1"/>
    <property type="molecule type" value="Genomic_DNA"/>
</dbReference>
<sequence>MNLKDLDAILKKVTSRFRIVYIDFNCPEFAPYRKRKIGGIVRFDERAIYFHRGLSEKEEKLTWLHEILSIYYYEEGILRHDDEIEKEARKLYDQLEVRSILKKYIDNLT</sequence>
<dbReference type="AlphaFoldDB" id="A0A662DI04"/>
<dbReference type="Proteomes" id="UP000267654">
    <property type="component" value="Unassembled WGS sequence"/>
</dbReference>
<organism evidence="1 2">
    <name type="scientific">Aerophobetes bacterium</name>
    <dbReference type="NCBI Taxonomy" id="2030807"/>
    <lineage>
        <taxon>Bacteria</taxon>
        <taxon>Candidatus Aerophobota</taxon>
    </lineage>
</organism>
<gene>
    <name evidence="1" type="ORF">DRI96_02195</name>
</gene>
<protein>
    <recommendedName>
        <fullName evidence="3">ImmA/IrrE family metallo-endopeptidase</fullName>
    </recommendedName>
</protein>
<reference evidence="1 2" key="1">
    <citation type="submission" date="2018-06" db="EMBL/GenBank/DDBJ databases">
        <title>Extensive metabolic versatility and redundancy in microbially diverse, dynamic hydrothermal sediments.</title>
        <authorList>
            <person name="Dombrowski N."/>
            <person name="Teske A."/>
            <person name="Baker B.J."/>
        </authorList>
    </citation>
    <scope>NUCLEOTIDE SEQUENCE [LARGE SCALE GENOMIC DNA]</scope>
    <source>
        <strain evidence="1">B19_G9</strain>
    </source>
</reference>
<evidence type="ECO:0000313" key="2">
    <source>
        <dbReference type="Proteomes" id="UP000267654"/>
    </source>
</evidence>
<comment type="caution">
    <text evidence="1">The sequence shown here is derived from an EMBL/GenBank/DDBJ whole genome shotgun (WGS) entry which is preliminary data.</text>
</comment>
<proteinExistence type="predicted"/>
<evidence type="ECO:0000313" key="1">
    <source>
        <dbReference type="EMBL" id="RLE13951.1"/>
    </source>
</evidence>